<dbReference type="GO" id="GO:0042781">
    <property type="term" value="F:3'-tRNA processing endoribonuclease activity"/>
    <property type="evidence" value="ECO:0007669"/>
    <property type="project" value="TreeGrafter"/>
</dbReference>
<evidence type="ECO:0000313" key="7">
    <source>
        <dbReference type="Proteomes" id="UP000284219"/>
    </source>
</evidence>
<dbReference type="Pfam" id="PF12706">
    <property type="entry name" value="Lactamase_B_2"/>
    <property type="match status" value="1"/>
</dbReference>
<dbReference type="Proteomes" id="UP000284219">
    <property type="component" value="Unassembled WGS sequence"/>
</dbReference>
<evidence type="ECO:0000259" key="5">
    <source>
        <dbReference type="SMART" id="SM00849"/>
    </source>
</evidence>
<keyword evidence="7" id="KW-1185">Reference proteome</keyword>
<dbReference type="InterPro" id="IPR001279">
    <property type="entry name" value="Metallo-B-lactamas"/>
</dbReference>
<dbReference type="RefSeq" id="WP_120189636.1">
    <property type="nucleotide sequence ID" value="NZ_MCHY01000008.1"/>
</dbReference>
<gene>
    <name evidence="6" type="ORF">BEP19_08065</name>
</gene>
<dbReference type="PANTHER" id="PTHR46018:SF4">
    <property type="entry name" value="METALLO-HYDROLASE YHFI-RELATED"/>
    <property type="match status" value="1"/>
</dbReference>
<evidence type="ECO:0000256" key="2">
    <source>
        <dbReference type="ARBA" id="ARBA00034221"/>
    </source>
</evidence>
<proteinExistence type="predicted"/>
<dbReference type="EMBL" id="MCHY01000008">
    <property type="protein sequence ID" value="RKD24341.1"/>
    <property type="molecule type" value="Genomic_DNA"/>
</dbReference>
<comment type="catalytic activity">
    <reaction evidence="2">
        <text>3',5'-cyclic CMP + H2O = CMP + H(+)</text>
        <dbReference type="Rhea" id="RHEA:72675"/>
        <dbReference type="ChEBI" id="CHEBI:15377"/>
        <dbReference type="ChEBI" id="CHEBI:15378"/>
        <dbReference type="ChEBI" id="CHEBI:58003"/>
        <dbReference type="ChEBI" id="CHEBI:60377"/>
    </reaction>
    <physiologicalReaction direction="left-to-right" evidence="2">
        <dbReference type="Rhea" id="RHEA:72676"/>
    </physiologicalReaction>
</comment>
<feature type="domain" description="Metallo-beta-lactamase" evidence="5">
    <location>
        <begin position="18"/>
        <end position="189"/>
    </location>
</feature>
<evidence type="ECO:0000313" key="6">
    <source>
        <dbReference type="EMBL" id="RKD24341.1"/>
    </source>
</evidence>
<dbReference type="SMART" id="SM00849">
    <property type="entry name" value="Lactamase_B"/>
    <property type="match status" value="1"/>
</dbReference>
<comment type="function">
    <text evidence="3">Counteracts the endogenous Pycsar antiviral defense system. Phosphodiesterase that enables metal-dependent hydrolysis of host cyclic nucleotide Pycsar defense signals such as cCMP and cUMP.</text>
</comment>
<reference evidence="6 7" key="1">
    <citation type="submission" date="2016-08" db="EMBL/GenBank/DDBJ databases">
        <title>Novel Firmicute Genomes.</title>
        <authorList>
            <person name="Poppleton D.I."/>
            <person name="Gribaldo S."/>
        </authorList>
    </citation>
    <scope>NUCLEOTIDE SEQUENCE [LARGE SCALE GENOMIC DNA]</scope>
    <source>
        <strain evidence="6 7">RAOx-1</strain>
    </source>
</reference>
<accession>A0A419SJX6</accession>
<evidence type="ECO:0000256" key="4">
    <source>
        <dbReference type="ARBA" id="ARBA00048505"/>
    </source>
</evidence>
<dbReference type="InterPro" id="IPR036866">
    <property type="entry name" value="RibonucZ/Hydroxyglut_hydro"/>
</dbReference>
<evidence type="ECO:0000256" key="3">
    <source>
        <dbReference type="ARBA" id="ARBA00034301"/>
    </source>
</evidence>
<dbReference type="Gene3D" id="3.60.15.10">
    <property type="entry name" value="Ribonuclease Z/Hydroxyacylglutathione hydrolase-like"/>
    <property type="match status" value="1"/>
</dbReference>
<name>A0A419SJX6_9BACL</name>
<sequence>MKLTCLGQWGAYPKAGSANSSFLLEEDHFHLLIDCGSGVLAQLQRVLAIEQLDALILSHYHHDHVADLGCLQYAMMIQKQLGYRNKALPIYGHGVGDSKFHSLTYKQYTEGLRIVAEESVKIGPWKIEFQPTRHTAYCLAIKFIGSKRTLVYSGDTGWSDELIEFARGADTLICEASLYEEQHGQVPGHLTAREAGQIAAASGVKQLILTHFPHYGDHRELRAQAQAVFSGELELAQEMKIWEW</sequence>
<comment type="caution">
    <text evidence="6">The sequence shown here is derived from an EMBL/GenBank/DDBJ whole genome shotgun (WGS) entry which is preliminary data.</text>
</comment>
<dbReference type="OrthoDB" id="9794898at2"/>
<comment type="catalytic activity">
    <reaction evidence="4">
        <text>3',5'-cyclic UMP + H2O = UMP + H(+)</text>
        <dbReference type="Rhea" id="RHEA:70575"/>
        <dbReference type="ChEBI" id="CHEBI:15377"/>
        <dbReference type="ChEBI" id="CHEBI:15378"/>
        <dbReference type="ChEBI" id="CHEBI:57865"/>
        <dbReference type="ChEBI" id="CHEBI:184387"/>
    </reaction>
    <physiologicalReaction direction="left-to-right" evidence="4">
        <dbReference type="Rhea" id="RHEA:70576"/>
    </physiologicalReaction>
</comment>
<dbReference type="AlphaFoldDB" id="A0A419SJX6"/>
<evidence type="ECO:0000256" key="1">
    <source>
        <dbReference type="ARBA" id="ARBA00022833"/>
    </source>
</evidence>
<protein>
    <recommendedName>
        <fullName evidence="5">Metallo-beta-lactamase domain-containing protein</fullName>
    </recommendedName>
</protein>
<organism evidence="6 7">
    <name type="scientific">Ammoniphilus oxalaticus</name>
    <dbReference type="NCBI Taxonomy" id="66863"/>
    <lineage>
        <taxon>Bacteria</taxon>
        <taxon>Bacillati</taxon>
        <taxon>Bacillota</taxon>
        <taxon>Bacilli</taxon>
        <taxon>Bacillales</taxon>
        <taxon>Paenibacillaceae</taxon>
        <taxon>Aneurinibacillus group</taxon>
        <taxon>Ammoniphilus</taxon>
    </lineage>
</organism>
<dbReference type="CDD" id="cd07716">
    <property type="entry name" value="RNaseZ_short-form-like_MBL-fold"/>
    <property type="match status" value="1"/>
</dbReference>
<dbReference type="SUPFAM" id="SSF56281">
    <property type="entry name" value="Metallo-hydrolase/oxidoreductase"/>
    <property type="match status" value="1"/>
</dbReference>
<dbReference type="PANTHER" id="PTHR46018">
    <property type="entry name" value="ZINC PHOSPHODIESTERASE ELAC PROTEIN 1"/>
    <property type="match status" value="1"/>
</dbReference>
<keyword evidence="1" id="KW-0862">Zinc</keyword>